<evidence type="ECO:0000313" key="12">
    <source>
        <dbReference type="Proteomes" id="UP000006565"/>
    </source>
</evidence>
<dbReference type="eggNOG" id="arCOG04112">
    <property type="taxonomic scope" value="Archaea"/>
</dbReference>
<dbReference type="EMBL" id="CP002117">
    <property type="protein sequence ID" value="ADN35113.1"/>
    <property type="molecule type" value="Genomic_DNA"/>
</dbReference>
<dbReference type="OrthoDB" id="314at2157"/>
<evidence type="ECO:0000256" key="9">
    <source>
        <dbReference type="ARBA" id="ARBA00048403"/>
    </source>
</evidence>
<protein>
    <recommendedName>
        <fullName evidence="3 10">2-(3-amino-3-carboxypropyl)histidine synthase</fullName>
        <ecNumber evidence="3 10">2.5.1.108</ecNumber>
    </recommendedName>
</protein>
<comment type="function">
    <text evidence="10">Catalyzes the first step of diphthamide biosynthesis, i.e. the transfer of the 3-amino-3-carboxypropyl group from S-adenosyl-L-methionine (SAM) to the C2 position of the imidazole ring of the target histidine residue in translation elongation factor 2 (EF-2).</text>
</comment>
<name>E1RFW1_METP4</name>
<dbReference type="GO" id="GO:0017183">
    <property type="term" value="P:protein histidyl modification to diphthamide"/>
    <property type="evidence" value="ECO:0007669"/>
    <property type="project" value="UniProtKB-UniRule"/>
</dbReference>
<dbReference type="RefSeq" id="WP_013328292.1">
    <property type="nucleotide sequence ID" value="NC_014507.1"/>
</dbReference>
<dbReference type="GO" id="GO:0046872">
    <property type="term" value="F:metal ion binding"/>
    <property type="evidence" value="ECO:0007669"/>
    <property type="project" value="UniProtKB-KW"/>
</dbReference>
<dbReference type="InterPro" id="IPR042265">
    <property type="entry name" value="DPH1/DPH2_3"/>
</dbReference>
<dbReference type="InterPro" id="IPR016435">
    <property type="entry name" value="DPH1/DPH2"/>
</dbReference>
<dbReference type="Gene3D" id="3.40.50.11850">
    <property type="entry name" value="Diphthamide synthesis DPH1/DPH2 domain 2"/>
    <property type="match status" value="1"/>
</dbReference>
<dbReference type="PIRSF" id="PIRSF004967">
    <property type="entry name" value="DPH1"/>
    <property type="match status" value="1"/>
</dbReference>
<dbReference type="NCBIfam" id="TIGR00322">
    <property type="entry name" value="diphth2_R"/>
    <property type="match status" value="1"/>
</dbReference>
<dbReference type="HOGENOM" id="CLU_037146_0_0_2"/>
<evidence type="ECO:0000256" key="10">
    <source>
        <dbReference type="PIRNR" id="PIRNR004967"/>
    </source>
</evidence>
<dbReference type="AlphaFoldDB" id="E1RFW1"/>
<keyword evidence="6 10" id="KW-0479">Metal-binding</keyword>
<dbReference type="Gene3D" id="3.40.50.11860">
    <property type="entry name" value="Diphthamide synthesis DPH1/DPH2 domain 3"/>
    <property type="match status" value="1"/>
</dbReference>
<dbReference type="PANTHER" id="PTHR10762:SF1">
    <property type="entry name" value="2-(3-AMINO-3-CARBOXYPROPYL)HISTIDINE SYNTHASE SUBUNIT 1"/>
    <property type="match status" value="1"/>
</dbReference>
<evidence type="ECO:0000256" key="7">
    <source>
        <dbReference type="ARBA" id="ARBA00023004"/>
    </source>
</evidence>
<dbReference type="NCBIfam" id="TIGR03682">
    <property type="entry name" value="arCOG04112"/>
    <property type="match status" value="1"/>
</dbReference>
<dbReference type="UniPathway" id="UPA00559"/>
<dbReference type="STRING" id="679926.Mpet_0339"/>
<evidence type="ECO:0000313" key="11">
    <source>
        <dbReference type="EMBL" id="ADN35113.1"/>
    </source>
</evidence>
<evidence type="ECO:0000256" key="1">
    <source>
        <dbReference type="ARBA" id="ARBA00001966"/>
    </source>
</evidence>
<evidence type="ECO:0000256" key="6">
    <source>
        <dbReference type="ARBA" id="ARBA00022723"/>
    </source>
</evidence>
<dbReference type="InterPro" id="IPR035435">
    <property type="entry name" value="DPH1/DPH2_euk_archaea"/>
</dbReference>
<dbReference type="InterPro" id="IPR042264">
    <property type="entry name" value="DPH1/DPH2_2"/>
</dbReference>
<dbReference type="InterPro" id="IPR022428">
    <property type="entry name" value="Dph2_arc"/>
</dbReference>
<comment type="catalytic activity">
    <reaction evidence="9 10">
        <text>L-histidyl-[translation elongation factor 2] + S-adenosyl-L-methionine = 2-[(3S)-amino-3-carboxypropyl]-L-histidyl-[translation elongation factor 2] + S-methyl-5'-thioadenosine + H(+)</text>
        <dbReference type="Rhea" id="RHEA:36783"/>
        <dbReference type="Rhea" id="RHEA-COMP:9748"/>
        <dbReference type="Rhea" id="RHEA-COMP:9749"/>
        <dbReference type="ChEBI" id="CHEBI:15378"/>
        <dbReference type="ChEBI" id="CHEBI:17509"/>
        <dbReference type="ChEBI" id="CHEBI:29979"/>
        <dbReference type="ChEBI" id="CHEBI:59789"/>
        <dbReference type="ChEBI" id="CHEBI:73995"/>
        <dbReference type="EC" id="2.5.1.108"/>
    </reaction>
</comment>
<dbReference type="GeneID" id="9742783"/>
<dbReference type="EC" id="2.5.1.108" evidence="3 10"/>
<evidence type="ECO:0000256" key="8">
    <source>
        <dbReference type="ARBA" id="ARBA00023014"/>
    </source>
</evidence>
<dbReference type="InterPro" id="IPR042263">
    <property type="entry name" value="DPH1/DPH2_1"/>
</dbReference>
<comment type="pathway">
    <text evidence="2 10">Protein modification; peptidyl-diphthamide biosynthesis.</text>
</comment>
<comment type="similarity">
    <text evidence="10">Belongs to the DPH1/DPH2 family.</text>
</comment>
<keyword evidence="4 10" id="KW-0808">Transferase</keyword>
<dbReference type="Gene3D" id="3.40.50.11840">
    <property type="entry name" value="Diphthamide synthesis DPH1/DPH2 domain 1"/>
    <property type="match status" value="1"/>
</dbReference>
<dbReference type="PANTHER" id="PTHR10762">
    <property type="entry name" value="DIPHTHAMIDE BIOSYNTHESIS PROTEIN"/>
    <property type="match status" value="1"/>
</dbReference>
<keyword evidence="12" id="KW-1185">Reference proteome</keyword>
<keyword evidence="10" id="KW-0004">4Fe-4S</keyword>
<reference evidence="11 12" key="1">
    <citation type="journal article" date="2010" name="Stand. Genomic Sci.">
        <title>Complete genome sequence of Methanoplanus petrolearius type strain (SEBR 4847).</title>
        <authorList>
            <person name="Brambilla E."/>
            <person name="Djao O.D."/>
            <person name="Daligault H."/>
            <person name="Lapidus A."/>
            <person name="Lucas S."/>
            <person name="Hammon N."/>
            <person name="Nolan M."/>
            <person name="Tice H."/>
            <person name="Cheng J.F."/>
            <person name="Han C."/>
            <person name="Tapia R."/>
            <person name="Goodwin L."/>
            <person name="Pitluck S."/>
            <person name="Liolios K."/>
            <person name="Ivanova N."/>
            <person name="Mavromatis K."/>
            <person name="Mikhailova N."/>
            <person name="Pati A."/>
            <person name="Chen A."/>
            <person name="Palaniappan K."/>
            <person name="Land M."/>
            <person name="Hauser L."/>
            <person name="Chang Y.J."/>
            <person name="Jeffries C.D."/>
            <person name="Rohde M."/>
            <person name="Spring S."/>
            <person name="Sikorski J."/>
            <person name="Goker M."/>
            <person name="Woyke T."/>
            <person name="Bristow J."/>
            <person name="Eisen J.A."/>
            <person name="Markowitz V."/>
            <person name="Hugenholtz P."/>
            <person name="Kyrpides N.C."/>
            <person name="Klenk H.P."/>
        </authorList>
    </citation>
    <scope>NUCLEOTIDE SEQUENCE [LARGE SCALE GENOMIC DNA]</scope>
    <source>
        <strain evidence="12">DSM 11571 / OCM 486 / SEBR 4847</strain>
    </source>
</reference>
<dbReference type="SFLD" id="SFLDS00032">
    <property type="entry name" value="Radical_SAM_3-amino-3-carboxyp"/>
    <property type="match status" value="1"/>
</dbReference>
<dbReference type="KEGG" id="mpi:Mpet_0339"/>
<dbReference type="GO" id="GO:0051539">
    <property type="term" value="F:4 iron, 4 sulfur cluster binding"/>
    <property type="evidence" value="ECO:0007669"/>
    <property type="project" value="UniProtKB-UniRule"/>
</dbReference>
<accession>E1RFW1</accession>
<proteinExistence type="inferred from homology"/>
<keyword evidence="8 10" id="KW-0411">Iron-sulfur</keyword>
<keyword evidence="5 10" id="KW-0949">S-adenosyl-L-methionine</keyword>
<keyword evidence="7 10" id="KW-0408">Iron</keyword>
<dbReference type="Proteomes" id="UP000006565">
    <property type="component" value="Chromosome"/>
</dbReference>
<evidence type="ECO:0000256" key="5">
    <source>
        <dbReference type="ARBA" id="ARBA00022691"/>
    </source>
</evidence>
<evidence type="ECO:0000256" key="4">
    <source>
        <dbReference type="ARBA" id="ARBA00022679"/>
    </source>
</evidence>
<dbReference type="Pfam" id="PF01866">
    <property type="entry name" value="Diphthamide_syn"/>
    <property type="match status" value="1"/>
</dbReference>
<organism evidence="11 12">
    <name type="scientific">Methanolacinia petrolearia (strain DSM 11571 / OCM 486 / SEBR 4847)</name>
    <name type="common">Methanoplanus petrolearius</name>
    <dbReference type="NCBI Taxonomy" id="679926"/>
    <lineage>
        <taxon>Archaea</taxon>
        <taxon>Methanobacteriati</taxon>
        <taxon>Methanobacteriota</taxon>
        <taxon>Stenosarchaea group</taxon>
        <taxon>Methanomicrobia</taxon>
        <taxon>Methanomicrobiales</taxon>
        <taxon>Methanomicrobiaceae</taxon>
        <taxon>Methanolacinia</taxon>
    </lineage>
</organism>
<dbReference type="GO" id="GO:0090560">
    <property type="term" value="F:2-(3-amino-3-carboxypropyl)histidine synthase activity"/>
    <property type="evidence" value="ECO:0007669"/>
    <property type="project" value="UniProtKB-UniRule"/>
</dbReference>
<evidence type="ECO:0000256" key="3">
    <source>
        <dbReference type="ARBA" id="ARBA00012221"/>
    </source>
</evidence>
<comment type="cofactor">
    <cofactor evidence="1 10">
        <name>[4Fe-4S] cluster</name>
        <dbReference type="ChEBI" id="CHEBI:49883"/>
    </cofactor>
</comment>
<sequence length="331" mass="37184">MSSKRTTESVQAQPEDLTVRILSLLKEKEKERPVRKVALQFPEGLKRKAHGISEALRRAGYEIVISGEPCWGACDLDLDLLKNSDILIHIGHAPVDERENVIFEYFSQDFDISQLEDAITSIESRRVGLITTIQHVHLLDDIIQFFSDRGIECVIAAGSERTPFKGQVLGCTFEAAKNTGCSEIVYIGTGLFHPLGVHLATGARVVAFDPYTGRTEIPDERRMLIKRHALIEKAKEARSFGILLSKKSGQRREELARKLEVLSDKADIIEIGEITPDALLNFGYDVYVNTACPRLAYDDQARFPVPVLSPQEFEIVCGAREWEEFEIDEIT</sequence>
<gene>
    <name evidence="11" type="ordered locus">Mpet_0339</name>
</gene>
<evidence type="ECO:0000256" key="2">
    <source>
        <dbReference type="ARBA" id="ARBA00005156"/>
    </source>
</evidence>